<keyword evidence="2" id="KW-1185">Reference proteome</keyword>
<evidence type="ECO:0000313" key="2">
    <source>
        <dbReference type="Proteomes" id="UP001066276"/>
    </source>
</evidence>
<accession>A0AAV7L3P4</accession>
<dbReference type="Proteomes" id="UP001066276">
    <property type="component" value="Chromosome 12"/>
</dbReference>
<sequence length="114" mass="12211">MPVGPTPSASLSRGIAPVIHGGESFPPISLRPRQLLLCGAGWRPKSGVGMAAEPAPSLRVIINKEGKRGYYSAPNLNRSAYLSSINVRRLVSALPSGRSLKWQLFGKRAHAVRV</sequence>
<reference evidence="1" key="1">
    <citation type="journal article" date="2022" name="bioRxiv">
        <title>Sequencing and chromosome-scale assembly of the giantPleurodeles waltlgenome.</title>
        <authorList>
            <person name="Brown T."/>
            <person name="Elewa A."/>
            <person name="Iarovenko S."/>
            <person name="Subramanian E."/>
            <person name="Araus A.J."/>
            <person name="Petzold A."/>
            <person name="Susuki M."/>
            <person name="Suzuki K.-i.T."/>
            <person name="Hayashi T."/>
            <person name="Toyoda A."/>
            <person name="Oliveira C."/>
            <person name="Osipova E."/>
            <person name="Leigh N.D."/>
            <person name="Simon A."/>
            <person name="Yun M.H."/>
        </authorList>
    </citation>
    <scope>NUCLEOTIDE SEQUENCE</scope>
    <source>
        <strain evidence="1">20211129_DDA</strain>
        <tissue evidence="1">Liver</tissue>
    </source>
</reference>
<organism evidence="1 2">
    <name type="scientific">Pleurodeles waltl</name>
    <name type="common">Iberian ribbed newt</name>
    <dbReference type="NCBI Taxonomy" id="8319"/>
    <lineage>
        <taxon>Eukaryota</taxon>
        <taxon>Metazoa</taxon>
        <taxon>Chordata</taxon>
        <taxon>Craniata</taxon>
        <taxon>Vertebrata</taxon>
        <taxon>Euteleostomi</taxon>
        <taxon>Amphibia</taxon>
        <taxon>Batrachia</taxon>
        <taxon>Caudata</taxon>
        <taxon>Salamandroidea</taxon>
        <taxon>Salamandridae</taxon>
        <taxon>Pleurodelinae</taxon>
        <taxon>Pleurodeles</taxon>
    </lineage>
</organism>
<proteinExistence type="predicted"/>
<dbReference type="AlphaFoldDB" id="A0AAV7L3P4"/>
<evidence type="ECO:0000313" key="1">
    <source>
        <dbReference type="EMBL" id="KAJ1082310.1"/>
    </source>
</evidence>
<comment type="caution">
    <text evidence="1">The sequence shown here is derived from an EMBL/GenBank/DDBJ whole genome shotgun (WGS) entry which is preliminary data.</text>
</comment>
<dbReference type="EMBL" id="JANPWB010000016">
    <property type="protein sequence ID" value="KAJ1082310.1"/>
    <property type="molecule type" value="Genomic_DNA"/>
</dbReference>
<protein>
    <submittedName>
        <fullName evidence="1">Uncharacterized protein</fullName>
    </submittedName>
</protein>
<name>A0AAV7L3P4_PLEWA</name>
<gene>
    <name evidence="1" type="ORF">NDU88_002478</name>
</gene>